<protein>
    <recommendedName>
        <fullName evidence="10">Mannosyltransferase</fullName>
        <ecNumber evidence="10">2.4.1.-</ecNumber>
    </recommendedName>
</protein>
<dbReference type="InterPro" id="IPR005599">
    <property type="entry name" value="GPI_mannosylTrfase"/>
</dbReference>
<dbReference type="GO" id="GO:0005789">
    <property type="term" value="C:endoplasmic reticulum membrane"/>
    <property type="evidence" value="ECO:0007669"/>
    <property type="project" value="UniProtKB-SubCell"/>
</dbReference>
<proteinExistence type="inferred from homology"/>
<gene>
    <name evidence="11" type="ORF">JI435_158880</name>
</gene>
<keyword evidence="9 10" id="KW-0472">Membrane</keyword>
<feature type="transmembrane region" description="Helical" evidence="10">
    <location>
        <begin position="356"/>
        <end position="377"/>
    </location>
</feature>
<sequence length="591" mass="65971">MSPVQVASGKPAARTQKPPELQPRSAFAVFAIANIIAAYFAPIQDCDEVFNYWEPTHYLNHGYGLQTWEYSPDYAIRSWTYTAIHSLVIWLGTVPLKVLLPLAKPKVVEFYFLRVTLAVACALCQSRLYSVISRTINPRVAIFFAMALIFSPGMYHAAPAYLPSTFAMYTSMLGFSAFMDWTKGMKTSQGVFWFGIGATLGWPFAGALVLPFVAEEIILASVTGDLADGFRRLAQGAFYSVVALAVQTGIDSFFYKKFTCVPLNIVLYNVFSGGSRGPDIYGVEPWHFYVRNLALNFNIWFFLALAAFPLLLLQHVVIQMAVSKQTLLRSVVFVTPFYLWLAIFTSQPHKEERFMYPAYPALALNAAISLHIILANFGSTDPQHLVSKIPGPIKLAVVAIPLLLSFNMGMLRTIGTFTAYSAPLSIYQPLHNAGVAQPGDTVCLGKEWYRFPSTFSLPQGVRAKFIKSEFSGLLPGEFSEANVGFGLWPGTWLVPPGMNDENLEDVGKYIDVDHCTFLIDSRLPSAPPTALEPSYISDTKNWEKMKCTTFLDASHTHLLGRLLFIPDLPFVPERFRRKWGDYCLLRAIPRT</sequence>
<dbReference type="AlphaFoldDB" id="A0A7U2EZ33"/>
<evidence type="ECO:0000313" key="12">
    <source>
        <dbReference type="Proteomes" id="UP000663193"/>
    </source>
</evidence>
<evidence type="ECO:0000256" key="7">
    <source>
        <dbReference type="ARBA" id="ARBA00022824"/>
    </source>
</evidence>
<keyword evidence="7 10" id="KW-0256">Endoplasmic reticulum</keyword>
<reference evidence="12" key="1">
    <citation type="journal article" date="2021" name="BMC Genomics">
        <title>Chromosome-level genome assembly and manually-curated proteome of model necrotroph Parastagonospora nodorum Sn15 reveals a genome-wide trove of candidate effector homologs, and redundancy of virulence-related functions within an accessory chromosome.</title>
        <authorList>
            <person name="Bertazzoni S."/>
            <person name="Jones D.A.B."/>
            <person name="Phan H.T."/>
            <person name="Tan K.-C."/>
            <person name="Hane J.K."/>
        </authorList>
    </citation>
    <scope>NUCLEOTIDE SEQUENCE [LARGE SCALE GENOMIC DNA]</scope>
    <source>
        <strain evidence="12">SN15 / ATCC MYA-4574 / FGSC 10173)</strain>
    </source>
</reference>
<organism evidence="11 12">
    <name type="scientific">Phaeosphaeria nodorum (strain SN15 / ATCC MYA-4574 / FGSC 10173)</name>
    <name type="common">Glume blotch fungus</name>
    <name type="synonym">Parastagonospora nodorum</name>
    <dbReference type="NCBI Taxonomy" id="321614"/>
    <lineage>
        <taxon>Eukaryota</taxon>
        <taxon>Fungi</taxon>
        <taxon>Dikarya</taxon>
        <taxon>Ascomycota</taxon>
        <taxon>Pezizomycotina</taxon>
        <taxon>Dothideomycetes</taxon>
        <taxon>Pleosporomycetidae</taxon>
        <taxon>Pleosporales</taxon>
        <taxon>Pleosporineae</taxon>
        <taxon>Phaeosphaeriaceae</taxon>
        <taxon>Parastagonospora</taxon>
    </lineage>
</organism>
<dbReference type="VEuPathDB" id="FungiDB:JI435_158880"/>
<keyword evidence="4 10" id="KW-0328">Glycosyltransferase</keyword>
<feature type="transmembrane region" description="Helical" evidence="10">
    <location>
        <begin position="79"/>
        <end position="99"/>
    </location>
</feature>
<evidence type="ECO:0000256" key="6">
    <source>
        <dbReference type="ARBA" id="ARBA00022692"/>
    </source>
</evidence>
<dbReference type="OrthoDB" id="497541at2759"/>
<evidence type="ECO:0000256" key="3">
    <source>
        <dbReference type="ARBA" id="ARBA00007063"/>
    </source>
</evidence>
<dbReference type="EC" id="2.4.1.-" evidence="10"/>
<feature type="transmembrane region" description="Helical" evidence="10">
    <location>
        <begin position="327"/>
        <end position="344"/>
    </location>
</feature>
<dbReference type="GO" id="GO:0016757">
    <property type="term" value="F:glycosyltransferase activity"/>
    <property type="evidence" value="ECO:0007669"/>
    <property type="project" value="UniProtKB-KW"/>
</dbReference>
<dbReference type="PANTHER" id="PTHR22760:SF2">
    <property type="entry name" value="ALPHA-1,2-MANNOSYLTRANSFERASE ALG9"/>
    <property type="match status" value="1"/>
</dbReference>
<evidence type="ECO:0000256" key="4">
    <source>
        <dbReference type="ARBA" id="ARBA00022676"/>
    </source>
</evidence>
<evidence type="ECO:0000256" key="8">
    <source>
        <dbReference type="ARBA" id="ARBA00022989"/>
    </source>
</evidence>
<feature type="transmembrane region" description="Helical" evidence="10">
    <location>
        <begin position="111"/>
        <end position="129"/>
    </location>
</feature>
<feature type="transmembrane region" description="Helical" evidence="10">
    <location>
        <begin position="233"/>
        <end position="255"/>
    </location>
</feature>
<dbReference type="EMBL" id="CP069027">
    <property type="protein sequence ID" value="QRC95739.1"/>
    <property type="molecule type" value="Genomic_DNA"/>
</dbReference>
<evidence type="ECO:0000256" key="5">
    <source>
        <dbReference type="ARBA" id="ARBA00022679"/>
    </source>
</evidence>
<accession>A0A7U2EZ33</accession>
<evidence type="ECO:0000256" key="2">
    <source>
        <dbReference type="ARBA" id="ARBA00004922"/>
    </source>
</evidence>
<dbReference type="Pfam" id="PF03901">
    <property type="entry name" value="Glyco_transf_22"/>
    <property type="match status" value="1"/>
</dbReference>
<comment type="similarity">
    <text evidence="3 10">Belongs to the glycosyltransferase 22 family.</text>
</comment>
<evidence type="ECO:0000256" key="9">
    <source>
        <dbReference type="ARBA" id="ARBA00023136"/>
    </source>
</evidence>
<dbReference type="UniPathway" id="UPA00378"/>
<feature type="transmembrane region" description="Helical" evidence="10">
    <location>
        <begin position="191"/>
        <end position="213"/>
    </location>
</feature>
<feature type="transmembrane region" description="Helical" evidence="10">
    <location>
        <begin position="389"/>
        <end position="406"/>
    </location>
</feature>
<feature type="transmembrane region" description="Helical" evidence="10">
    <location>
        <begin position="161"/>
        <end position="179"/>
    </location>
</feature>
<evidence type="ECO:0000256" key="1">
    <source>
        <dbReference type="ARBA" id="ARBA00004477"/>
    </source>
</evidence>
<keyword evidence="8 10" id="KW-1133">Transmembrane helix</keyword>
<name>A0A7U2EZ33_PHANO</name>
<comment type="subcellular location">
    <subcellularLocation>
        <location evidence="1 10">Endoplasmic reticulum membrane</location>
        <topology evidence="1 10">Multi-pass membrane protein</topology>
    </subcellularLocation>
</comment>
<evidence type="ECO:0000256" key="10">
    <source>
        <dbReference type="RuleBase" id="RU363075"/>
    </source>
</evidence>
<evidence type="ECO:0000313" key="11">
    <source>
        <dbReference type="EMBL" id="QRC95739.1"/>
    </source>
</evidence>
<feature type="transmembrane region" description="Helical" evidence="10">
    <location>
        <begin position="299"/>
        <end position="321"/>
    </location>
</feature>
<keyword evidence="6 10" id="KW-0812">Transmembrane</keyword>
<dbReference type="PANTHER" id="PTHR22760">
    <property type="entry name" value="GLYCOSYLTRANSFERASE"/>
    <property type="match status" value="1"/>
</dbReference>
<keyword evidence="5 11" id="KW-0808">Transferase</keyword>
<comment type="pathway">
    <text evidence="2">Protein modification; protein glycosylation.</text>
</comment>
<dbReference type="Proteomes" id="UP000663193">
    <property type="component" value="Chromosome 5"/>
</dbReference>
<keyword evidence="12" id="KW-1185">Reference proteome</keyword>